<dbReference type="EMBL" id="JAIMJA010000001">
    <property type="protein sequence ID" value="MCE2593486.1"/>
    <property type="molecule type" value="Genomic_DNA"/>
</dbReference>
<name>A0ABS8W7J4_9GAMM</name>
<dbReference type="PANTHER" id="PTHR12608">
    <property type="entry name" value="TRANSMEMBRANE PROTEIN HTP-1 RELATED"/>
    <property type="match status" value="1"/>
</dbReference>
<gene>
    <name evidence="7" type="ORF">K6Y31_01475</name>
</gene>
<comment type="similarity">
    <text evidence="2 6">Belongs to the GDT1 family.</text>
</comment>
<evidence type="ECO:0000256" key="6">
    <source>
        <dbReference type="RuleBase" id="RU365102"/>
    </source>
</evidence>
<evidence type="ECO:0000256" key="3">
    <source>
        <dbReference type="ARBA" id="ARBA00022692"/>
    </source>
</evidence>
<keyword evidence="3 6" id="KW-0812">Transmembrane</keyword>
<dbReference type="Pfam" id="PF01169">
    <property type="entry name" value="GDT1"/>
    <property type="match status" value="2"/>
</dbReference>
<keyword evidence="8" id="KW-1185">Reference proteome</keyword>
<evidence type="ECO:0000313" key="7">
    <source>
        <dbReference type="EMBL" id="MCE2593486.1"/>
    </source>
</evidence>
<keyword evidence="5 6" id="KW-0472">Membrane</keyword>
<feature type="transmembrane region" description="Helical" evidence="6">
    <location>
        <begin position="165"/>
        <end position="184"/>
    </location>
</feature>
<dbReference type="Proteomes" id="UP001201273">
    <property type="component" value="Unassembled WGS sequence"/>
</dbReference>
<comment type="caution">
    <text evidence="7">The sequence shown here is derived from an EMBL/GenBank/DDBJ whole genome shotgun (WGS) entry which is preliminary data.</text>
</comment>
<comment type="subcellular location">
    <subcellularLocation>
        <location evidence="1 6">Membrane</location>
        <topology evidence="1 6">Multi-pass membrane protein</topology>
    </subcellularLocation>
</comment>
<feature type="transmembrane region" description="Helical" evidence="6">
    <location>
        <begin position="132"/>
        <end position="153"/>
    </location>
</feature>
<organism evidence="7 8">
    <name type="scientific">Motilimonas cestriensis</name>
    <dbReference type="NCBI Taxonomy" id="2742685"/>
    <lineage>
        <taxon>Bacteria</taxon>
        <taxon>Pseudomonadati</taxon>
        <taxon>Pseudomonadota</taxon>
        <taxon>Gammaproteobacteria</taxon>
        <taxon>Alteromonadales</taxon>
        <taxon>Alteromonadales genera incertae sedis</taxon>
        <taxon>Motilimonas</taxon>
    </lineage>
</organism>
<feature type="transmembrane region" description="Helical" evidence="6">
    <location>
        <begin position="96"/>
        <end position="112"/>
    </location>
</feature>
<evidence type="ECO:0000256" key="2">
    <source>
        <dbReference type="ARBA" id="ARBA00009190"/>
    </source>
</evidence>
<evidence type="ECO:0000256" key="1">
    <source>
        <dbReference type="ARBA" id="ARBA00004141"/>
    </source>
</evidence>
<keyword evidence="4 6" id="KW-1133">Transmembrane helix</keyword>
<evidence type="ECO:0000313" key="8">
    <source>
        <dbReference type="Proteomes" id="UP001201273"/>
    </source>
</evidence>
<evidence type="ECO:0000256" key="4">
    <source>
        <dbReference type="ARBA" id="ARBA00022989"/>
    </source>
</evidence>
<dbReference type="InterPro" id="IPR001727">
    <property type="entry name" value="GDT1-like"/>
</dbReference>
<feature type="transmembrane region" description="Helical" evidence="6">
    <location>
        <begin position="67"/>
        <end position="84"/>
    </location>
</feature>
<evidence type="ECO:0000256" key="5">
    <source>
        <dbReference type="ARBA" id="ARBA00023136"/>
    </source>
</evidence>
<reference evidence="7 8" key="1">
    <citation type="journal article" date="2022" name="Environ. Microbiol. Rep.">
        <title>Eco-phylogenetic analyses reveal divergent evolution of vitamin B12 metabolism in the marine bacterial family 'Psychromonadaceae'.</title>
        <authorList>
            <person name="Jin X."/>
            <person name="Yang Y."/>
            <person name="Cao H."/>
            <person name="Gao B."/>
            <person name="Zhao Z."/>
        </authorList>
    </citation>
    <scope>NUCLEOTIDE SEQUENCE [LARGE SCALE GENOMIC DNA]</scope>
    <source>
        <strain evidence="7 8">MKS20</strain>
    </source>
</reference>
<feature type="transmembrane region" description="Helical" evidence="6">
    <location>
        <begin position="38"/>
        <end position="55"/>
    </location>
</feature>
<dbReference type="RefSeq" id="WP_233051089.1">
    <property type="nucleotide sequence ID" value="NZ_CP170335.1"/>
</dbReference>
<sequence>MEALLTSTLAVAIAEIGDKTQLLAFLLATRFKKPLPIILGIFIATIANHAAAAWMGDWVASLISPQVLTWVVGLSFIAVAIWILVPDKADDEDNKLYQYGPFVASLVLFFIAEIGDKTQVATVLLAAKYDQLFMVIIGTTLGMLIANVPVVFAGQFSADKLPLNWIRGITCALFAIMGISTLIWA</sequence>
<accession>A0ABS8W7J4</accession>
<dbReference type="PANTHER" id="PTHR12608:SF1">
    <property type="entry name" value="TRANSMEMBRANE PROTEIN 165"/>
    <property type="match status" value="1"/>
</dbReference>
<proteinExistence type="inferred from homology"/>
<protein>
    <recommendedName>
        <fullName evidence="6">GDT1 family protein</fullName>
    </recommendedName>
</protein>